<dbReference type="PANTHER" id="PTHR18901:SF38">
    <property type="entry name" value="PSEUDOURIDINE-5'-PHOSPHATASE"/>
    <property type="match status" value="1"/>
</dbReference>
<dbReference type="RefSeq" id="WP_011389023.1">
    <property type="nucleotide sequence ID" value="NC_007643.1"/>
</dbReference>
<dbReference type="Gene3D" id="1.10.150.240">
    <property type="entry name" value="Putative phosphatase, domain 2"/>
    <property type="match status" value="1"/>
</dbReference>
<dbReference type="SFLD" id="SFLDS00003">
    <property type="entry name" value="Haloacid_Dehalogenase"/>
    <property type="match status" value="1"/>
</dbReference>
<dbReference type="EnsemblBacteria" id="ABC22069">
    <property type="protein sequence ID" value="ABC22069"/>
    <property type="gene ID" value="Rru_A1268"/>
</dbReference>
<dbReference type="InterPro" id="IPR006439">
    <property type="entry name" value="HAD-SF_hydro_IA"/>
</dbReference>
<sequence>MTPPKAIAWDIDGTLIDSEPTHLRALITVSAAHGVDLTSGPEDRFLGVHMADVWTLLRPRYTGGLTYERWLAEIIACYGDDRATLAPMPGALDTVAAFAAAGIPQACVSNSLREIVDANLAVLGIAPQLAFSLSFEDVPAGKPDPAPYRLAARRFGVDPASVWAIEDSLTGARSALDAGLTLFLLGDHPGRPIPPGAIRISSVSEVLTAFQKLAA</sequence>
<name>Q2RUX6_RHORT</name>
<dbReference type="CDD" id="cd07505">
    <property type="entry name" value="HAD_BPGM-like"/>
    <property type="match status" value="1"/>
</dbReference>
<dbReference type="PATRIC" id="fig|269796.9.peg.1332"/>
<protein>
    <submittedName>
        <fullName evidence="1">HAD-superfamily hydrolase subfamily IA, variant 3</fullName>
        <ecNumber evidence="1">3.1.3.18</ecNumber>
    </submittedName>
</protein>
<dbReference type="HOGENOM" id="CLU_045011_13_1_5"/>
<dbReference type="SUPFAM" id="SSF56784">
    <property type="entry name" value="HAD-like"/>
    <property type="match status" value="1"/>
</dbReference>
<evidence type="ECO:0000313" key="1">
    <source>
        <dbReference type="EMBL" id="ABC22069.1"/>
    </source>
</evidence>
<accession>Q2RUX6</accession>
<dbReference type="PhylomeDB" id="Q2RUX6"/>
<dbReference type="KEGG" id="rru:Rru_A1268"/>
<dbReference type="AlphaFoldDB" id="Q2RUX6"/>
<dbReference type="STRING" id="269796.Rru_A1268"/>
<dbReference type="eggNOG" id="COG0637">
    <property type="taxonomic scope" value="Bacteria"/>
</dbReference>
<dbReference type="Proteomes" id="UP000001929">
    <property type="component" value="Chromosome"/>
</dbReference>
<dbReference type="InterPro" id="IPR023214">
    <property type="entry name" value="HAD_sf"/>
</dbReference>
<dbReference type="PANTHER" id="PTHR18901">
    <property type="entry name" value="2-DEOXYGLUCOSE-6-PHOSPHATE PHOSPHATASE 2"/>
    <property type="match status" value="1"/>
</dbReference>
<proteinExistence type="predicted"/>
<dbReference type="Pfam" id="PF00702">
    <property type="entry name" value="Hydrolase"/>
    <property type="match status" value="1"/>
</dbReference>
<evidence type="ECO:0000313" key="2">
    <source>
        <dbReference type="Proteomes" id="UP000001929"/>
    </source>
</evidence>
<dbReference type="SFLD" id="SFLDG01129">
    <property type="entry name" value="C1.5:_HAD__Beta-PGM__Phosphata"/>
    <property type="match status" value="1"/>
</dbReference>
<dbReference type="InterPro" id="IPR036412">
    <property type="entry name" value="HAD-like_sf"/>
</dbReference>
<organism evidence="1 2">
    <name type="scientific">Rhodospirillum rubrum (strain ATCC 11170 / ATH 1.1.1 / DSM 467 / LMG 4362 / NCIMB 8255 / S1)</name>
    <dbReference type="NCBI Taxonomy" id="269796"/>
    <lineage>
        <taxon>Bacteria</taxon>
        <taxon>Pseudomonadati</taxon>
        <taxon>Pseudomonadota</taxon>
        <taxon>Alphaproteobacteria</taxon>
        <taxon>Rhodospirillales</taxon>
        <taxon>Rhodospirillaceae</taxon>
        <taxon>Rhodospirillum</taxon>
    </lineage>
</organism>
<dbReference type="InterPro" id="IPR023198">
    <property type="entry name" value="PGP-like_dom2"/>
</dbReference>
<dbReference type="EC" id="3.1.3.18" evidence="1"/>
<gene>
    <name evidence="1" type="ordered locus">Rru_A1268</name>
</gene>
<reference evidence="1 2" key="1">
    <citation type="journal article" date="2011" name="Stand. Genomic Sci.">
        <title>Complete genome sequence of Rhodospirillum rubrum type strain (S1).</title>
        <authorList>
            <person name="Munk A.C."/>
            <person name="Copeland A."/>
            <person name="Lucas S."/>
            <person name="Lapidus A."/>
            <person name="Del Rio T.G."/>
            <person name="Barry K."/>
            <person name="Detter J.C."/>
            <person name="Hammon N."/>
            <person name="Israni S."/>
            <person name="Pitluck S."/>
            <person name="Brettin T."/>
            <person name="Bruce D."/>
            <person name="Han C."/>
            <person name="Tapia R."/>
            <person name="Gilna P."/>
            <person name="Schmutz J."/>
            <person name="Larimer F."/>
            <person name="Land M."/>
            <person name="Kyrpides N.C."/>
            <person name="Mavromatis K."/>
            <person name="Richardson P."/>
            <person name="Rohde M."/>
            <person name="Goker M."/>
            <person name="Klenk H.P."/>
            <person name="Zhang Y."/>
            <person name="Roberts G.P."/>
            <person name="Reslewic S."/>
            <person name="Schwartz D.C."/>
        </authorList>
    </citation>
    <scope>NUCLEOTIDE SEQUENCE [LARGE SCALE GENOMIC DNA]</scope>
    <source>
        <strain evidence="2">ATCC 11170 / ATH 1.1.1 / DSM 467 / LMG 4362 / NCIMB 8255 / S1</strain>
    </source>
</reference>
<keyword evidence="2" id="KW-1185">Reference proteome</keyword>
<dbReference type="EMBL" id="CP000230">
    <property type="protein sequence ID" value="ABC22069.1"/>
    <property type="molecule type" value="Genomic_DNA"/>
</dbReference>
<dbReference type="GO" id="GO:0008967">
    <property type="term" value="F:phosphoglycolate phosphatase activity"/>
    <property type="evidence" value="ECO:0007669"/>
    <property type="project" value="UniProtKB-EC"/>
</dbReference>
<dbReference type="Gene3D" id="3.40.50.1000">
    <property type="entry name" value="HAD superfamily/HAD-like"/>
    <property type="match status" value="1"/>
</dbReference>
<dbReference type="NCBIfam" id="TIGR01509">
    <property type="entry name" value="HAD-SF-IA-v3"/>
    <property type="match status" value="1"/>
</dbReference>
<keyword evidence="1" id="KW-0378">Hydrolase</keyword>